<dbReference type="PROSITE" id="PS50943">
    <property type="entry name" value="HTH_CROC1"/>
    <property type="match status" value="1"/>
</dbReference>
<dbReference type="EMBL" id="JBHUKU010000006">
    <property type="protein sequence ID" value="MFD2459646.1"/>
    <property type="molecule type" value="Genomic_DNA"/>
</dbReference>
<dbReference type="SUPFAM" id="SSF47413">
    <property type="entry name" value="lambda repressor-like DNA-binding domains"/>
    <property type="match status" value="1"/>
</dbReference>
<keyword evidence="3" id="KW-1185">Reference proteome</keyword>
<evidence type="ECO:0000313" key="3">
    <source>
        <dbReference type="Proteomes" id="UP001597419"/>
    </source>
</evidence>
<name>A0ABW5GDT1_9PSEU</name>
<accession>A0ABW5GDT1</accession>
<evidence type="ECO:0000313" key="2">
    <source>
        <dbReference type="EMBL" id="MFD2459646.1"/>
    </source>
</evidence>
<evidence type="ECO:0000259" key="1">
    <source>
        <dbReference type="PROSITE" id="PS50943"/>
    </source>
</evidence>
<dbReference type="Proteomes" id="UP001597419">
    <property type="component" value="Unassembled WGS sequence"/>
</dbReference>
<protein>
    <submittedName>
        <fullName evidence="2">Helix-turn-helix domain-containing protein</fullName>
    </submittedName>
</protein>
<dbReference type="InterPro" id="IPR010982">
    <property type="entry name" value="Lambda_DNA-bd_dom_sf"/>
</dbReference>
<dbReference type="CDD" id="cd00093">
    <property type="entry name" value="HTH_XRE"/>
    <property type="match status" value="1"/>
</dbReference>
<dbReference type="InterPro" id="IPR001387">
    <property type="entry name" value="Cro/C1-type_HTH"/>
</dbReference>
<dbReference type="Pfam" id="PF19054">
    <property type="entry name" value="DUF5753"/>
    <property type="match status" value="1"/>
</dbReference>
<organism evidence="2 3">
    <name type="scientific">Amycolatopsis samaneae</name>
    <dbReference type="NCBI Taxonomy" id="664691"/>
    <lineage>
        <taxon>Bacteria</taxon>
        <taxon>Bacillati</taxon>
        <taxon>Actinomycetota</taxon>
        <taxon>Actinomycetes</taxon>
        <taxon>Pseudonocardiales</taxon>
        <taxon>Pseudonocardiaceae</taxon>
        <taxon>Amycolatopsis</taxon>
    </lineage>
</organism>
<comment type="caution">
    <text evidence="2">The sequence shown here is derived from an EMBL/GenBank/DDBJ whole genome shotgun (WGS) entry which is preliminary data.</text>
</comment>
<sequence>MGNRKGISVRQRRVSAQLRTLRRARGLTCKDVAAALDCSESKVSRMETGERGLYADEVSAILGFLKVPSKTREYLVKLVRDGEERNWHEIHGKLPPNWKELMEFEADATSIRNYEPLLVPGLAQVPDYSRAIIRGGNPKLTDVEIDSLVATRMTRQVIFSRRPAPSVHLVMDETVLTRPVCRAEIRRAQLRNLLSLSERRSVTIQVVPFTAKANPGLEGPFVALDFAEDHSVVYMDSRGTSSFLEEDVHIDRVKVSWQGILAAALSPEESMRLVANVIGTLTGPEEQEP</sequence>
<reference evidence="3" key="1">
    <citation type="journal article" date="2019" name="Int. J. Syst. Evol. Microbiol.">
        <title>The Global Catalogue of Microorganisms (GCM) 10K type strain sequencing project: providing services to taxonomists for standard genome sequencing and annotation.</title>
        <authorList>
            <consortium name="The Broad Institute Genomics Platform"/>
            <consortium name="The Broad Institute Genome Sequencing Center for Infectious Disease"/>
            <person name="Wu L."/>
            <person name="Ma J."/>
        </authorList>
    </citation>
    <scope>NUCLEOTIDE SEQUENCE [LARGE SCALE GENOMIC DNA]</scope>
    <source>
        <strain evidence="3">CGMCC 4.7643</strain>
    </source>
</reference>
<gene>
    <name evidence="2" type="ORF">ACFSYJ_13615</name>
</gene>
<dbReference type="RefSeq" id="WP_345397212.1">
    <property type="nucleotide sequence ID" value="NZ_BAABHG010000008.1"/>
</dbReference>
<dbReference type="SMART" id="SM00530">
    <property type="entry name" value="HTH_XRE"/>
    <property type="match status" value="1"/>
</dbReference>
<proteinExistence type="predicted"/>
<feature type="domain" description="HTH cro/C1-type" evidence="1">
    <location>
        <begin position="18"/>
        <end position="75"/>
    </location>
</feature>
<dbReference type="Pfam" id="PF13560">
    <property type="entry name" value="HTH_31"/>
    <property type="match status" value="1"/>
</dbReference>
<dbReference type="Gene3D" id="1.10.260.40">
    <property type="entry name" value="lambda repressor-like DNA-binding domains"/>
    <property type="match status" value="1"/>
</dbReference>
<dbReference type="InterPro" id="IPR043917">
    <property type="entry name" value="DUF5753"/>
</dbReference>